<feature type="transmembrane region" description="Helical" evidence="1">
    <location>
        <begin position="47"/>
        <end position="66"/>
    </location>
</feature>
<keyword evidence="1" id="KW-0812">Transmembrane</keyword>
<sequence length="144" mass="15607">MTETRTARPKTSGAGRTLIVFYFIMTIAALARSIFEIVSHFSVAPLAYLLSLFAGIVYLIATIALVTPGRPAFRVAQIAITIELVGVLVVGALSVVDLSLFPFSGDRSTVWAYFGLEYLLIPLALPILGLLFLRSQRAVFAKEA</sequence>
<keyword evidence="1" id="KW-1133">Transmembrane helix</keyword>
<proteinExistence type="predicted"/>
<name>A0ABP8YWA3_9MICO</name>
<dbReference type="Proteomes" id="UP001500121">
    <property type="component" value="Unassembled WGS sequence"/>
</dbReference>
<keyword evidence="3" id="KW-1185">Reference proteome</keyword>
<accession>A0ABP8YWA3</accession>
<protein>
    <submittedName>
        <fullName evidence="2">Membrane protein</fullName>
    </submittedName>
</protein>
<keyword evidence="1" id="KW-0472">Membrane</keyword>
<feature type="transmembrane region" description="Helical" evidence="1">
    <location>
        <begin position="78"/>
        <end position="104"/>
    </location>
</feature>
<dbReference type="RefSeq" id="WP_345479500.1">
    <property type="nucleotide sequence ID" value="NZ_BAABLP010000001.1"/>
</dbReference>
<evidence type="ECO:0000313" key="2">
    <source>
        <dbReference type="EMBL" id="GAA4738551.1"/>
    </source>
</evidence>
<reference evidence="3" key="1">
    <citation type="journal article" date="2019" name="Int. J. Syst. Evol. Microbiol.">
        <title>The Global Catalogue of Microorganisms (GCM) 10K type strain sequencing project: providing services to taxonomists for standard genome sequencing and annotation.</title>
        <authorList>
            <consortium name="The Broad Institute Genomics Platform"/>
            <consortium name="The Broad Institute Genome Sequencing Center for Infectious Disease"/>
            <person name="Wu L."/>
            <person name="Ma J."/>
        </authorList>
    </citation>
    <scope>NUCLEOTIDE SEQUENCE [LARGE SCALE GENOMIC DNA]</scope>
    <source>
        <strain evidence="3">JCM 19015</strain>
    </source>
</reference>
<feature type="transmembrane region" description="Helical" evidence="1">
    <location>
        <begin position="110"/>
        <end position="133"/>
    </location>
</feature>
<evidence type="ECO:0000313" key="3">
    <source>
        <dbReference type="Proteomes" id="UP001500121"/>
    </source>
</evidence>
<comment type="caution">
    <text evidence="2">The sequence shown here is derived from an EMBL/GenBank/DDBJ whole genome shotgun (WGS) entry which is preliminary data.</text>
</comment>
<dbReference type="EMBL" id="BAABLP010000001">
    <property type="protein sequence ID" value="GAA4738551.1"/>
    <property type="molecule type" value="Genomic_DNA"/>
</dbReference>
<organism evidence="2 3">
    <name type="scientific">Amnibacterium soli</name>
    <dbReference type="NCBI Taxonomy" id="1282736"/>
    <lineage>
        <taxon>Bacteria</taxon>
        <taxon>Bacillati</taxon>
        <taxon>Actinomycetota</taxon>
        <taxon>Actinomycetes</taxon>
        <taxon>Micrococcales</taxon>
        <taxon>Microbacteriaceae</taxon>
        <taxon>Amnibacterium</taxon>
    </lineage>
</organism>
<gene>
    <name evidence="2" type="ORF">GCM10025783_06470</name>
</gene>
<feature type="transmembrane region" description="Helical" evidence="1">
    <location>
        <begin position="18"/>
        <end position="35"/>
    </location>
</feature>
<evidence type="ECO:0000256" key="1">
    <source>
        <dbReference type="SAM" id="Phobius"/>
    </source>
</evidence>